<dbReference type="Gene3D" id="1.25.10.20">
    <property type="entry name" value="Vitellinogen, superhelical"/>
    <property type="match status" value="1"/>
</dbReference>
<dbReference type="Pfam" id="PF01347">
    <property type="entry name" value="Vitellogenin_N"/>
    <property type="match status" value="1"/>
</dbReference>
<sequence length="852" mass="93728">MKNFNRVGLYGGVAVVLMAIIMMVQAISALPSQLSYQVGQEFVFNLHGTVDARGNVQKSNSLTNGTTSTLDSVYVHRCNEIQKDGSFVFVANMFNTQVGVGQTSEHARASRVSLINKDTKIANAKTTLTFGASDSSALGYDMYFIQLPTGEITQVYYQDGDSPYFVNVKLSAISAFQTYVTQSTATILEQDCVGVHTSAYQAAPAAMLNINKQFTQQNFRSFSDAQVTANNVDIQATAQTAVHPNGYIASTTTSQITNIASMQLGAKLGLTNSTGFDMNMRSAGSLNIALQSQQVITAFNKVSPINNASFKKGSLFEVAKSTIASLKSINYELPMLKEDPIQMISTILDSPKPLIAHHKDLKKLAKFFDSSAPKVIETLASAKTTLMKYITNLKQANNKQMRDKVFFLLTSAKNFEDLFFSEFIEASFDGIEPKIANDLLFHSLLSANTGMKQPTAASIRKIYSMFGKYYDSNPVLRDAALLAFGSLVSRSTTPASVKKDAASTLLEMLDRSALLTKESDSSIAVSILGAIYNAETIFKPQDVLPVVSKLLATEKNQQVRSALRMVMKAFAKKYSIPSSKLTFDDSPYPYNRSITKDYNLGGDTVSVDLHGDFFVGTNFDCNHPNFNYDGRIEAYANVDVLGAKQASIFDAKAAYGKQGAQTVDNTIFLSVFDKVVYQQTLPTQLIDCNLHTYQLYHTSNGFNYEYTVWVSIVPITFSAGATLGLDAEWGWQICDAQLSAMVEVIPSAQITIDGQADIDLLIIKGGIELDASFQAALVPQGYVHGTLCTVGVDVQLQTQPMSANLEAYYAWRDCKFWIVDCHWKQRNQRTLWSWSLPAQQKTLFNAEWKISL</sequence>
<name>D2VC80_NAEGR</name>
<dbReference type="Proteomes" id="UP000006671">
    <property type="component" value="Unassembled WGS sequence"/>
</dbReference>
<dbReference type="OrthoDB" id="10251167at2759"/>
<evidence type="ECO:0000256" key="1">
    <source>
        <dbReference type="SAM" id="Phobius"/>
    </source>
</evidence>
<evidence type="ECO:0000313" key="4">
    <source>
        <dbReference type="Proteomes" id="UP000006671"/>
    </source>
</evidence>
<dbReference type="EMBL" id="GG738862">
    <property type="protein sequence ID" value="EFC45702.1"/>
    <property type="molecule type" value="Genomic_DNA"/>
</dbReference>
<dbReference type="VEuPathDB" id="AmoebaDB:NAEGRDRAFT_79407"/>
<feature type="transmembrane region" description="Helical" evidence="1">
    <location>
        <begin position="7"/>
        <end position="27"/>
    </location>
</feature>
<dbReference type="InterPro" id="IPR016024">
    <property type="entry name" value="ARM-type_fold"/>
</dbReference>
<dbReference type="KEGG" id="ngr:NAEGRDRAFT_79407"/>
<keyword evidence="1" id="KW-0812">Transmembrane</keyword>
<reference evidence="3 4" key="1">
    <citation type="journal article" date="2010" name="Cell">
        <title>The genome of Naegleria gruberi illuminates early eukaryotic versatility.</title>
        <authorList>
            <person name="Fritz-Laylin L.K."/>
            <person name="Prochnik S.E."/>
            <person name="Ginger M.L."/>
            <person name="Dacks J.B."/>
            <person name="Carpenter M.L."/>
            <person name="Field M.C."/>
            <person name="Kuo A."/>
            <person name="Paredez A."/>
            <person name="Chapman J."/>
            <person name="Pham J."/>
            <person name="Shu S."/>
            <person name="Neupane R."/>
            <person name="Cipriano M."/>
            <person name="Mancuso J."/>
            <person name="Tu H."/>
            <person name="Salamov A."/>
            <person name="Lindquist E."/>
            <person name="Shapiro H."/>
            <person name="Lucas S."/>
            <person name="Grigoriev I.V."/>
            <person name="Cande W.Z."/>
            <person name="Fulton C."/>
            <person name="Rokhsar D.S."/>
            <person name="Dawson S.C."/>
        </authorList>
    </citation>
    <scope>NUCLEOTIDE SEQUENCE [LARGE SCALE GENOMIC DNA]</scope>
    <source>
        <strain evidence="3 4">NEG-M</strain>
    </source>
</reference>
<feature type="domain" description="Vitellogenin" evidence="2">
    <location>
        <begin position="145"/>
        <end position="567"/>
    </location>
</feature>
<proteinExistence type="predicted"/>
<dbReference type="SUPFAM" id="SSF48371">
    <property type="entry name" value="ARM repeat"/>
    <property type="match status" value="1"/>
</dbReference>
<organism evidence="4">
    <name type="scientific">Naegleria gruberi</name>
    <name type="common">Amoeba</name>
    <dbReference type="NCBI Taxonomy" id="5762"/>
    <lineage>
        <taxon>Eukaryota</taxon>
        <taxon>Discoba</taxon>
        <taxon>Heterolobosea</taxon>
        <taxon>Tetramitia</taxon>
        <taxon>Eutetramitia</taxon>
        <taxon>Vahlkampfiidae</taxon>
        <taxon>Naegleria</taxon>
    </lineage>
</organism>
<keyword evidence="1" id="KW-1133">Transmembrane helix</keyword>
<dbReference type="GeneID" id="8857227"/>
<evidence type="ECO:0000313" key="3">
    <source>
        <dbReference type="EMBL" id="EFC45702.1"/>
    </source>
</evidence>
<dbReference type="InterPro" id="IPR001747">
    <property type="entry name" value="Vitellogenin_N"/>
</dbReference>
<gene>
    <name evidence="3" type="ORF">NAEGRDRAFT_79407</name>
</gene>
<dbReference type="InParanoid" id="D2VC80"/>
<keyword evidence="1" id="KW-0472">Membrane</keyword>
<dbReference type="InterPro" id="IPR011030">
    <property type="entry name" value="Lipovitellin_superhlx_dom"/>
</dbReference>
<dbReference type="AlphaFoldDB" id="D2VC80"/>
<protein>
    <submittedName>
        <fullName evidence="3">Lipid transport family protein</fullName>
    </submittedName>
</protein>
<dbReference type="RefSeq" id="XP_002678446.1">
    <property type="nucleotide sequence ID" value="XM_002678400.1"/>
</dbReference>
<accession>D2VC80</accession>
<keyword evidence="4" id="KW-1185">Reference proteome</keyword>
<evidence type="ECO:0000259" key="2">
    <source>
        <dbReference type="Pfam" id="PF01347"/>
    </source>
</evidence>
<dbReference type="GO" id="GO:0005319">
    <property type="term" value="F:lipid transporter activity"/>
    <property type="evidence" value="ECO:0007669"/>
    <property type="project" value="InterPro"/>
</dbReference>